<dbReference type="SUPFAM" id="SSF81321">
    <property type="entry name" value="Family A G protein-coupled receptor-like"/>
    <property type="match status" value="1"/>
</dbReference>
<dbReference type="OrthoDB" id="5860679at2759"/>
<feature type="transmembrane region" description="Helical" evidence="1">
    <location>
        <begin position="149"/>
        <end position="175"/>
    </location>
</feature>
<feature type="transmembrane region" description="Helical" evidence="1">
    <location>
        <begin position="7"/>
        <end position="31"/>
    </location>
</feature>
<dbReference type="InterPro" id="IPR053220">
    <property type="entry name" value="Nematode_rcpt-like_serp_H"/>
</dbReference>
<sequence length="293" mass="34683">MKSIKWYLLNLHVWIMILDYSVGLLTIPIILLPRFAMFPMGILRVFGVPTMVQFLMVLTVLGYVMISIVAIFENRFYTICTFPHKSLYSKWRRSWILAHYFCVVLVIILFGYMSPDQAASRKHIFESLPCLQNYIAKAPLYILCEDYTYHLILLVFFTTLASCEVLVFVGFLIWNSLQQLKTKRMSQRTFKMQKKFFITLIIQIEVPMVMLLIPFGYEWYTILFNYYNQEYNNIAIMTESLHGFVSTIVTIFVHRPYRKALLAMLTRQFGISRDEKNCKEFHCQTTIVPIHLY</sequence>
<keyword evidence="1" id="KW-0472">Membrane</keyword>
<dbReference type="Proteomes" id="UP000008068">
    <property type="component" value="Unassembled WGS sequence"/>
</dbReference>
<keyword evidence="1" id="KW-0812">Transmembrane</keyword>
<accession>G0MU79</accession>
<feature type="transmembrane region" description="Helical" evidence="1">
    <location>
        <begin position="51"/>
        <end position="73"/>
    </location>
</feature>
<dbReference type="PANTHER" id="PTHR22941:SF2">
    <property type="entry name" value="SERPENTINE RECEPTOR, CLASS H-RELATED"/>
    <property type="match status" value="1"/>
</dbReference>
<dbReference type="eggNOG" id="ENOG502TFM3">
    <property type="taxonomic scope" value="Eukaryota"/>
</dbReference>
<dbReference type="PANTHER" id="PTHR22941">
    <property type="entry name" value="SERPENTINE RECEPTOR"/>
    <property type="match status" value="1"/>
</dbReference>
<dbReference type="EMBL" id="GL379812">
    <property type="protein sequence ID" value="EGT44005.1"/>
    <property type="molecule type" value="Genomic_DNA"/>
</dbReference>
<proteinExistence type="predicted"/>
<feature type="transmembrane region" description="Helical" evidence="1">
    <location>
        <begin position="94"/>
        <end position="113"/>
    </location>
</feature>
<dbReference type="HOGENOM" id="CLU_042960_2_2_1"/>
<dbReference type="OMA" id="FKMQKKF"/>
<feature type="transmembrane region" description="Helical" evidence="1">
    <location>
        <begin position="196"/>
        <end position="214"/>
    </location>
</feature>
<name>G0MU79_CAEBE</name>
<keyword evidence="3" id="KW-1185">Reference proteome</keyword>
<dbReference type="Pfam" id="PF10318">
    <property type="entry name" value="7TM_GPCR_Srh"/>
    <property type="match status" value="1"/>
</dbReference>
<dbReference type="InParanoid" id="G0MU79"/>
<reference evidence="3" key="1">
    <citation type="submission" date="2011-07" db="EMBL/GenBank/DDBJ databases">
        <authorList>
            <consortium name="Caenorhabditis brenneri Sequencing and Analysis Consortium"/>
            <person name="Wilson R.K."/>
        </authorList>
    </citation>
    <scope>NUCLEOTIDE SEQUENCE [LARGE SCALE GENOMIC DNA]</scope>
    <source>
        <strain evidence="3">PB2801</strain>
    </source>
</reference>
<dbReference type="AlphaFoldDB" id="G0MU79"/>
<protein>
    <submittedName>
        <fullName evidence="2">Uncharacterized protein</fullName>
    </submittedName>
</protein>
<dbReference type="InterPro" id="IPR019422">
    <property type="entry name" value="7TM_GPCR_serpentine_rcpt_Srh"/>
</dbReference>
<evidence type="ECO:0000256" key="1">
    <source>
        <dbReference type="SAM" id="Phobius"/>
    </source>
</evidence>
<gene>
    <name evidence="2" type="ORF">CAEBREN_08847</name>
</gene>
<evidence type="ECO:0000313" key="2">
    <source>
        <dbReference type="EMBL" id="EGT44005.1"/>
    </source>
</evidence>
<organism evidence="3">
    <name type="scientific">Caenorhabditis brenneri</name>
    <name type="common">Nematode worm</name>
    <dbReference type="NCBI Taxonomy" id="135651"/>
    <lineage>
        <taxon>Eukaryota</taxon>
        <taxon>Metazoa</taxon>
        <taxon>Ecdysozoa</taxon>
        <taxon>Nematoda</taxon>
        <taxon>Chromadorea</taxon>
        <taxon>Rhabditida</taxon>
        <taxon>Rhabditina</taxon>
        <taxon>Rhabditomorpha</taxon>
        <taxon>Rhabditoidea</taxon>
        <taxon>Rhabditidae</taxon>
        <taxon>Peloderinae</taxon>
        <taxon>Caenorhabditis</taxon>
    </lineage>
</organism>
<keyword evidence="1" id="KW-1133">Transmembrane helix</keyword>
<feature type="transmembrane region" description="Helical" evidence="1">
    <location>
        <begin position="234"/>
        <end position="254"/>
    </location>
</feature>
<evidence type="ECO:0000313" key="3">
    <source>
        <dbReference type="Proteomes" id="UP000008068"/>
    </source>
</evidence>